<comment type="cofactor">
    <cofactor evidence="1 12">
        <name>FAD</name>
        <dbReference type="ChEBI" id="CHEBI:57692"/>
    </cofactor>
</comment>
<dbReference type="Gene3D" id="3.20.20.220">
    <property type="match status" value="1"/>
</dbReference>
<keyword evidence="6 12" id="KW-0274">FAD</keyword>
<dbReference type="EMBL" id="FNBU01000006">
    <property type="protein sequence ID" value="SDF29920.1"/>
    <property type="molecule type" value="Genomic_DNA"/>
</dbReference>
<keyword evidence="14" id="KW-1185">Reference proteome</keyword>
<evidence type="ECO:0000313" key="13">
    <source>
        <dbReference type="EMBL" id="SDF29920.1"/>
    </source>
</evidence>
<evidence type="ECO:0000256" key="1">
    <source>
        <dbReference type="ARBA" id="ARBA00001974"/>
    </source>
</evidence>
<organism evidence="13 14">
    <name type="scientific">Sporolituus thermophilus DSM 23256</name>
    <dbReference type="NCBI Taxonomy" id="1123285"/>
    <lineage>
        <taxon>Bacteria</taxon>
        <taxon>Bacillati</taxon>
        <taxon>Bacillota</taxon>
        <taxon>Negativicutes</taxon>
        <taxon>Selenomonadales</taxon>
        <taxon>Sporomusaceae</taxon>
        <taxon>Sporolituus</taxon>
    </lineage>
</organism>
<keyword evidence="7 12" id="KW-0560">Oxidoreductase</keyword>
<dbReference type="GO" id="GO:0106312">
    <property type="term" value="F:methylenetetrahydrofolate reductase (NADH) activity"/>
    <property type="evidence" value="ECO:0007669"/>
    <property type="project" value="UniProtKB-EC"/>
</dbReference>
<dbReference type="Proteomes" id="UP000243333">
    <property type="component" value="Unassembled WGS sequence"/>
</dbReference>
<dbReference type="InterPro" id="IPR004620">
    <property type="entry name" value="MTHF_reductase_bac"/>
</dbReference>
<evidence type="ECO:0000256" key="2">
    <source>
        <dbReference type="ARBA" id="ARBA00004777"/>
    </source>
</evidence>
<dbReference type="CDD" id="cd00537">
    <property type="entry name" value="MTHFR"/>
    <property type="match status" value="1"/>
</dbReference>
<evidence type="ECO:0000256" key="6">
    <source>
        <dbReference type="ARBA" id="ARBA00022827"/>
    </source>
</evidence>
<evidence type="ECO:0000256" key="4">
    <source>
        <dbReference type="ARBA" id="ARBA00022605"/>
    </source>
</evidence>
<dbReference type="SUPFAM" id="SSF51730">
    <property type="entry name" value="FAD-linked oxidoreductase"/>
    <property type="match status" value="1"/>
</dbReference>
<dbReference type="NCBIfam" id="TIGR00676">
    <property type="entry name" value="fadh2"/>
    <property type="match status" value="1"/>
</dbReference>
<dbReference type="AlphaFoldDB" id="A0A1G7JYD8"/>
<name>A0A1G7JYD8_9FIRM</name>
<keyword evidence="4" id="KW-0028">Amino-acid biosynthesis</keyword>
<dbReference type="EC" id="1.5.1.54" evidence="12"/>
<dbReference type="PANTHER" id="PTHR45754">
    <property type="entry name" value="METHYLENETETRAHYDROFOLATE REDUCTASE"/>
    <property type="match status" value="1"/>
</dbReference>
<comment type="catalytic activity">
    <reaction evidence="11">
        <text>(6S)-5-methyl-5,6,7,8-tetrahydrofolate + NAD(+) = (6R)-5,10-methylene-5,6,7,8-tetrahydrofolate + NADH + H(+)</text>
        <dbReference type="Rhea" id="RHEA:19821"/>
        <dbReference type="ChEBI" id="CHEBI:15378"/>
        <dbReference type="ChEBI" id="CHEBI:15636"/>
        <dbReference type="ChEBI" id="CHEBI:18608"/>
        <dbReference type="ChEBI" id="CHEBI:57540"/>
        <dbReference type="ChEBI" id="CHEBI:57945"/>
        <dbReference type="EC" id="1.5.1.54"/>
    </reaction>
    <physiologicalReaction direction="right-to-left" evidence="11">
        <dbReference type="Rhea" id="RHEA:19823"/>
    </physiologicalReaction>
</comment>
<sequence length="285" mass="31621">MLIHQLFAQKRPVVSFETFPPKPASPLESIFQCIEELQALKPDFISVTYGAGGSTRGRTLEVARHIQHDHGIPALGHLTCVGATAATIQAILHEFAAQGIENILALRGDPPKDAPIPPTPYRAKDLIRFIRQQRRPCSIAAAAYPEGHLESPSREDDLRFLKEKVDSGVDFLITQIFFDNAMLYRFLEDARALGIDVPVMAGIMPVFSRPQVERICSLCGATLPPALVKLMDKYGHQKEAMEQAGLEYASRQIEDLLAHGIDGVHLYTMNRPHLARTLVRNTGLR</sequence>
<dbReference type="STRING" id="1123285.SAMN05660235_01118"/>
<dbReference type="PANTHER" id="PTHR45754:SF3">
    <property type="entry name" value="METHYLENETETRAHYDROFOLATE REDUCTASE (NADPH)"/>
    <property type="match status" value="1"/>
</dbReference>
<evidence type="ECO:0000256" key="12">
    <source>
        <dbReference type="RuleBase" id="RU003862"/>
    </source>
</evidence>
<evidence type="ECO:0000256" key="7">
    <source>
        <dbReference type="ARBA" id="ARBA00023002"/>
    </source>
</evidence>
<dbReference type="Pfam" id="PF02219">
    <property type="entry name" value="MTHFR"/>
    <property type="match status" value="1"/>
</dbReference>
<evidence type="ECO:0000256" key="10">
    <source>
        <dbReference type="ARBA" id="ARBA00034478"/>
    </source>
</evidence>
<dbReference type="RefSeq" id="WP_093688910.1">
    <property type="nucleotide sequence ID" value="NZ_FNBU01000006.1"/>
</dbReference>
<evidence type="ECO:0000313" key="14">
    <source>
        <dbReference type="Proteomes" id="UP000243333"/>
    </source>
</evidence>
<protein>
    <recommendedName>
        <fullName evidence="12">Methylenetetrahydrofolate reductase</fullName>
        <ecNumber evidence="12">1.5.1.54</ecNumber>
    </recommendedName>
</protein>
<dbReference type="UniPathway" id="UPA00193"/>
<dbReference type="GO" id="GO:0071949">
    <property type="term" value="F:FAD binding"/>
    <property type="evidence" value="ECO:0007669"/>
    <property type="project" value="TreeGrafter"/>
</dbReference>
<dbReference type="GO" id="GO:0009086">
    <property type="term" value="P:methionine biosynthetic process"/>
    <property type="evidence" value="ECO:0007669"/>
    <property type="project" value="UniProtKB-KW"/>
</dbReference>
<evidence type="ECO:0000256" key="5">
    <source>
        <dbReference type="ARBA" id="ARBA00022630"/>
    </source>
</evidence>
<dbReference type="GO" id="GO:0005829">
    <property type="term" value="C:cytosol"/>
    <property type="evidence" value="ECO:0007669"/>
    <property type="project" value="InterPro"/>
</dbReference>
<accession>A0A1G7JYD8</accession>
<keyword evidence="5 12" id="KW-0285">Flavoprotein</keyword>
<proteinExistence type="inferred from homology"/>
<comment type="similarity">
    <text evidence="3 12">Belongs to the methylenetetrahydrofolate reductase family.</text>
</comment>
<dbReference type="InterPro" id="IPR029041">
    <property type="entry name" value="FAD-linked_oxidoreductase-like"/>
</dbReference>
<comment type="pathway">
    <text evidence="10">Amino-acid biosynthesis; L-methionine biosynthesis via de novo pathway.</text>
</comment>
<evidence type="ECO:0000256" key="3">
    <source>
        <dbReference type="ARBA" id="ARBA00006743"/>
    </source>
</evidence>
<dbReference type="GO" id="GO:0035999">
    <property type="term" value="P:tetrahydrofolate interconversion"/>
    <property type="evidence" value="ECO:0007669"/>
    <property type="project" value="UniProtKB-UniPathway"/>
</dbReference>
<reference evidence="14" key="1">
    <citation type="submission" date="2016-10" db="EMBL/GenBank/DDBJ databases">
        <authorList>
            <person name="Varghese N."/>
            <person name="Submissions S."/>
        </authorList>
    </citation>
    <scope>NUCLEOTIDE SEQUENCE [LARGE SCALE GENOMIC DNA]</scope>
    <source>
        <strain evidence="14">DSM 23256</strain>
    </source>
</reference>
<evidence type="ECO:0000256" key="11">
    <source>
        <dbReference type="ARBA" id="ARBA00048628"/>
    </source>
</evidence>
<comment type="pathway">
    <text evidence="2 12">One-carbon metabolism; tetrahydrofolate interconversion.</text>
</comment>
<evidence type="ECO:0000256" key="9">
    <source>
        <dbReference type="ARBA" id="ARBA00023167"/>
    </source>
</evidence>
<dbReference type="OrthoDB" id="9812555at2"/>
<gene>
    <name evidence="13" type="ORF">SAMN05660235_01118</name>
</gene>
<evidence type="ECO:0000256" key="8">
    <source>
        <dbReference type="ARBA" id="ARBA00023027"/>
    </source>
</evidence>
<dbReference type="InterPro" id="IPR003171">
    <property type="entry name" value="Mehydrof_redctse-like"/>
</dbReference>
<keyword evidence="8" id="KW-0520">NAD</keyword>
<keyword evidence="9" id="KW-0486">Methionine biosynthesis</keyword>